<name>A0A2C6BKL8_FUSNP</name>
<comment type="caution">
    <text evidence="1">The sequence shown here is derived from an EMBL/GenBank/DDBJ whole genome shotgun (WGS) entry which is preliminary data.</text>
</comment>
<gene>
    <name evidence="1" type="ORF">CBG54_08470</name>
</gene>
<dbReference type="Proteomes" id="UP000224182">
    <property type="component" value="Unassembled WGS sequence"/>
</dbReference>
<dbReference type="RefSeq" id="WP_098974726.1">
    <property type="nucleotide sequence ID" value="NZ_CP077115.1"/>
</dbReference>
<dbReference type="AlphaFoldDB" id="A0A2C6BKL8"/>
<reference evidence="1 2" key="1">
    <citation type="submission" date="2017-06" db="EMBL/GenBank/DDBJ databases">
        <title>Draft genome sequence of Fusobacterium nucleatum subsp. polymorphum KCOM 1271 (=ChDC F305).</title>
        <authorList>
            <person name="Kook J.-K."/>
            <person name="Park S.-N."/>
            <person name="Lim Y.K."/>
            <person name="Roh H."/>
        </authorList>
    </citation>
    <scope>NUCLEOTIDE SEQUENCE [LARGE SCALE GENOMIC DNA]</scope>
    <source>
        <strain evidence="2">KCOM 1271 (ChDC F305)</strain>
    </source>
</reference>
<evidence type="ECO:0000313" key="1">
    <source>
        <dbReference type="EMBL" id="PHI07056.1"/>
    </source>
</evidence>
<evidence type="ECO:0000313" key="2">
    <source>
        <dbReference type="Proteomes" id="UP000224182"/>
    </source>
</evidence>
<protein>
    <submittedName>
        <fullName evidence="1">Uncharacterized protein</fullName>
    </submittedName>
</protein>
<sequence length="80" mass="9641">MKELHYKEARELILQGKKIARNFNSKVYFYFKDNQLVREEKGTKGRRHIKEIYENGIAELDEIFKGKEENPSYKFVEVVE</sequence>
<organism evidence="1 2">
    <name type="scientific">Fusobacterium nucleatum subsp. polymorphum</name>
    <name type="common">Fusobacterium polymorphum</name>
    <dbReference type="NCBI Taxonomy" id="76857"/>
    <lineage>
        <taxon>Bacteria</taxon>
        <taxon>Fusobacteriati</taxon>
        <taxon>Fusobacteriota</taxon>
        <taxon>Fusobacteriia</taxon>
        <taxon>Fusobacteriales</taxon>
        <taxon>Fusobacteriaceae</taxon>
        <taxon>Fusobacterium</taxon>
    </lineage>
</organism>
<accession>A0A2C6BKL8</accession>
<proteinExistence type="predicted"/>
<dbReference type="EMBL" id="NIRN01000001">
    <property type="protein sequence ID" value="PHI07056.1"/>
    <property type="molecule type" value="Genomic_DNA"/>
</dbReference>